<organism evidence="2 3">
    <name type="scientific">Paracoccus versutus</name>
    <name type="common">Thiobacillus versutus</name>
    <dbReference type="NCBI Taxonomy" id="34007"/>
    <lineage>
        <taxon>Bacteria</taxon>
        <taxon>Pseudomonadati</taxon>
        <taxon>Pseudomonadota</taxon>
        <taxon>Alphaproteobacteria</taxon>
        <taxon>Rhodobacterales</taxon>
        <taxon>Paracoccaceae</taxon>
        <taxon>Paracoccus</taxon>
    </lineage>
</organism>
<accession>A0A3D9XTT8</accession>
<evidence type="ECO:0000256" key="1">
    <source>
        <dbReference type="SAM" id="Phobius"/>
    </source>
</evidence>
<proteinExistence type="predicted"/>
<reference evidence="2 3" key="1">
    <citation type="submission" date="2018-08" db="EMBL/GenBank/DDBJ databases">
        <title>Genomic Encyclopedia of Archaeal and Bacterial Type Strains, Phase II (KMG-II): from individual species to whole genera.</title>
        <authorList>
            <person name="Goeker M."/>
        </authorList>
    </citation>
    <scope>NUCLEOTIDE SEQUENCE [LARGE SCALE GENOMIC DNA]</scope>
    <source>
        <strain evidence="2 3">DSM 17099</strain>
    </source>
</reference>
<sequence length="77" mass="8372">MTTPRAKPDPARWLALAAAPCFAVMAWITAASPALCLSGPGPLPLYGMTMMYLLMALFHLPPWLRLMAGQDQTRKGD</sequence>
<keyword evidence="1" id="KW-0812">Transmembrane</keyword>
<gene>
    <name evidence="2" type="ORF">BDD41_1643</name>
</gene>
<evidence type="ECO:0000313" key="3">
    <source>
        <dbReference type="Proteomes" id="UP000256941"/>
    </source>
</evidence>
<dbReference type="Proteomes" id="UP000256941">
    <property type="component" value="Unassembled WGS sequence"/>
</dbReference>
<protein>
    <submittedName>
        <fullName evidence="2">Uncharacterized protein</fullName>
    </submittedName>
</protein>
<keyword evidence="1" id="KW-1133">Transmembrane helix</keyword>
<dbReference type="AlphaFoldDB" id="A0A3D9XTT8"/>
<keyword evidence="1" id="KW-0472">Membrane</keyword>
<comment type="caution">
    <text evidence="2">The sequence shown here is derived from an EMBL/GenBank/DDBJ whole genome shotgun (WGS) entry which is preliminary data.</text>
</comment>
<name>A0A3D9XTT8_PARVE</name>
<dbReference type="RefSeq" id="WP_116221277.1">
    <property type="nucleotide sequence ID" value="NZ_CP038196.1"/>
</dbReference>
<dbReference type="EMBL" id="QTUJ01000001">
    <property type="protein sequence ID" value="REF73121.1"/>
    <property type="molecule type" value="Genomic_DNA"/>
</dbReference>
<feature type="transmembrane region" description="Helical" evidence="1">
    <location>
        <begin position="46"/>
        <end position="64"/>
    </location>
</feature>
<evidence type="ECO:0000313" key="2">
    <source>
        <dbReference type="EMBL" id="REF73121.1"/>
    </source>
</evidence>